<dbReference type="CDD" id="cd16936">
    <property type="entry name" value="HATPase_RsbW-like"/>
    <property type="match status" value="1"/>
</dbReference>
<keyword evidence="4" id="KW-1185">Reference proteome</keyword>
<dbReference type="InterPro" id="IPR036890">
    <property type="entry name" value="HATPase_C_sf"/>
</dbReference>
<dbReference type="Pfam" id="PF13581">
    <property type="entry name" value="HATPase_c_2"/>
    <property type="match status" value="1"/>
</dbReference>
<dbReference type="EMBL" id="RHHS01000073">
    <property type="protein sequence ID" value="RNB50896.1"/>
    <property type="molecule type" value="Genomic_DNA"/>
</dbReference>
<dbReference type="Proteomes" id="UP000268829">
    <property type="component" value="Unassembled WGS sequence"/>
</dbReference>
<proteinExistence type="predicted"/>
<sequence>MIGLVARNLAKQLNADQSLQDSLIYLPFSVETFVENQADEAKYLLRLANDMVSWIMDNDDVYLRVREMRLPAKYHESFLKVYEEGKKNISAIFHPEDLNHCVNSTVERKIWEVYRDVIYAVTQGKFLLVTKDELEKYKEGTVLCEASVKVRSDIPKAREIAKGCLLQTDFNHMQVTSLLLVISEAITNVLKHAEEGKMTIVQNERHVHVIVEDRGPGFDLKLLPNATLMAGYSTKKSLGQGFTLMLKMADQVLLNTSSEGSCVVLVFDYVEGGNRNENLAI</sequence>
<protein>
    <submittedName>
        <fullName evidence="3">ATP-binding protein</fullName>
    </submittedName>
</protein>
<evidence type="ECO:0000256" key="1">
    <source>
        <dbReference type="ARBA" id="ARBA00022527"/>
    </source>
</evidence>
<dbReference type="GO" id="GO:0004674">
    <property type="term" value="F:protein serine/threonine kinase activity"/>
    <property type="evidence" value="ECO:0007669"/>
    <property type="project" value="UniProtKB-KW"/>
</dbReference>
<dbReference type="InterPro" id="IPR003594">
    <property type="entry name" value="HATPase_dom"/>
</dbReference>
<organism evidence="3 4">
    <name type="scientific">Brevibacillus gelatini</name>
    <dbReference type="NCBI Taxonomy" id="1655277"/>
    <lineage>
        <taxon>Bacteria</taxon>
        <taxon>Bacillati</taxon>
        <taxon>Bacillota</taxon>
        <taxon>Bacilli</taxon>
        <taxon>Bacillales</taxon>
        <taxon>Paenibacillaceae</taxon>
        <taxon>Brevibacillus</taxon>
    </lineage>
</organism>
<reference evidence="3 4" key="1">
    <citation type="submission" date="2018-10" db="EMBL/GenBank/DDBJ databases">
        <title>Phylogenomics of Brevibacillus.</title>
        <authorList>
            <person name="Dunlap C."/>
        </authorList>
    </citation>
    <scope>NUCLEOTIDE SEQUENCE [LARGE SCALE GENOMIC DNA]</scope>
    <source>
        <strain evidence="3 4">DSM 100115</strain>
    </source>
</reference>
<dbReference type="PANTHER" id="PTHR35526:SF3">
    <property type="entry name" value="ANTI-SIGMA-F FACTOR RSBW"/>
    <property type="match status" value="1"/>
</dbReference>
<gene>
    <name evidence="3" type="ORF">EDM57_22645</name>
</gene>
<keyword evidence="1" id="KW-0808">Transferase</keyword>
<dbReference type="GO" id="GO:0005524">
    <property type="term" value="F:ATP binding"/>
    <property type="evidence" value="ECO:0007669"/>
    <property type="project" value="UniProtKB-KW"/>
</dbReference>
<comment type="caution">
    <text evidence="3">The sequence shown here is derived from an EMBL/GenBank/DDBJ whole genome shotgun (WGS) entry which is preliminary data.</text>
</comment>
<evidence type="ECO:0000313" key="4">
    <source>
        <dbReference type="Proteomes" id="UP000268829"/>
    </source>
</evidence>
<evidence type="ECO:0000259" key="2">
    <source>
        <dbReference type="Pfam" id="PF13581"/>
    </source>
</evidence>
<name>A0A3M8AI34_9BACL</name>
<dbReference type="PANTHER" id="PTHR35526">
    <property type="entry name" value="ANTI-SIGMA-F FACTOR RSBW-RELATED"/>
    <property type="match status" value="1"/>
</dbReference>
<keyword evidence="1" id="KW-0723">Serine/threonine-protein kinase</keyword>
<dbReference type="InterPro" id="IPR050267">
    <property type="entry name" value="Anti-sigma-factor_SerPK"/>
</dbReference>
<dbReference type="AlphaFoldDB" id="A0A3M8AI34"/>
<feature type="domain" description="Histidine kinase/HSP90-like ATPase" evidence="2">
    <location>
        <begin position="153"/>
        <end position="266"/>
    </location>
</feature>
<evidence type="ECO:0000313" key="3">
    <source>
        <dbReference type="EMBL" id="RNB50896.1"/>
    </source>
</evidence>
<dbReference type="SUPFAM" id="SSF55874">
    <property type="entry name" value="ATPase domain of HSP90 chaperone/DNA topoisomerase II/histidine kinase"/>
    <property type="match status" value="1"/>
</dbReference>
<keyword evidence="3" id="KW-0547">Nucleotide-binding</keyword>
<dbReference type="Gene3D" id="3.30.565.10">
    <property type="entry name" value="Histidine kinase-like ATPase, C-terminal domain"/>
    <property type="match status" value="1"/>
</dbReference>
<keyword evidence="1" id="KW-0418">Kinase</keyword>
<keyword evidence="3" id="KW-0067">ATP-binding</keyword>
<accession>A0A3M8AI34</accession>